<dbReference type="SUPFAM" id="SSF51735">
    <property type="entry name" value="NAD(P)-binding Rossmann-fold domains"/>
    <property type="match status" value="1"/>
</dbReference>
<accession>A0A2B7YA53</accession>
<comment type="caution">
    <text evidence="5">The sequence shown here is derived from an EMBL/GenBank/DDBJ whole genome shotgun (WGS) entry which is preliminary data.</text>
</comment>
<dbReference type="PANTHER" id="PTHR24322">
    <property type="entry name" value="PKSB"/>
    <property type="match status" value="1"/>
</dbReference>
<name>A0A2B7YA53_9EURO</name>
<evidence type="ECO:0000313" key="6">
    <source>
        <dbReference type="Proteomes" id="UP000223968"/>
    </source>
</evidence>
<sequence>MAAIKGTWPREGLYIDPILWVNDYLSAKSRNNWIVDNDWKWHKEIVVVTGGSGGIGGSVVQRLAADGVRVVVVDIIPPTYRFDNGRVTYHKCDLSDEKDIKAVCEAIRSEVGDPSVLVNNAGLSRGKLIAEGSYVDNSITLRTNLLAPFLLTKEFVPMMIKKNHGHIFSISSLSAFVPPAGLADYSASKAGLVAFHEALGLELKYNHSAPKVRTSLAVLSFTRTPLFRGETNQSKFVMPLLHVDTVGDAIVDTLYSGCGRTIYMPGIFGYFASLRGAPEWFQNIIRRASQSLKVDFKGRQKIDPTTGKLI</sequence>
<dbReference type="OrthoDB" id="10253736at2759"/>
<dbReference type="InterPro" id="IPR036291">
    <property type="entry name" value="NAD(P)-bd_dom_sf"/>
</dbReference>
<protein>
    <recommendedName>
        <fullName evidence="7">NAD(P)-binding protein</fullName>
    </recommendedName>
</protein>
<dbReference type="Proteomes" id="UP000223968">
    <property type="component" value="Unassembled WGS sequence"/>
</dbReference>
<dbReference type="PRINTS" id="PR00081">
    <property type="entry name" value="GDHRDH"/>
</dbReference>
<keyword evidence="6" id="KW-1185">Reference proteome</keyword>
<dbReference type="GO" id="GO:0016616">
    <property type="term" value="F:oxidoreductase activity, acting on the CH-OH group of donors, NAD or NADP as acceptor"/>
    <property type="evidence" value="ECO:0007669"/>
    <property type="project" value="TreeGrafter"/>
</dbReference>
<keyword evidence="3" id="KW-0560">Oxidoreductase</keyword>
<dbReference type="Pfam" id="PF00106">
    <property type="entry name" value="adh_short"/>
    <property type="match status" value="1"/>
</dbReference>
<dbReference type="InterPro" id="IPR020904">
    <property type="entry name" value="Sc_DH/Rdtase_CS"/>
</dbReference>
<comment type="similarity">
    <text evidence="1 4">Belongs to the short-chain dehydrogenases/reductases (SDR) family.</text>
</comment>
<gene>
    <name evidence="5" type="ORF">AJ79_00893</name>
</gene>
<evidence type="ECO:0000256" key="2">
    <source>
        <dbReference type="ARBA" id="ARBA00022857"/>
    </source>
</evidence>
<dbReference type="PROSITE" id="PS00061">
    <property type="entry name" value="ADH_SHORT"/>
    <property type="match status" value="1"/>
</dbReference>
<dbReference type="AlphaFoldDB" id="A0A2B7YA53"/>
<dbReference type="InterPro" id="IPR002347">
    <property type="entry name" value="SDR_fam"/>
</dbReference>
<dbReference type="STRING" id="1447875.A0A2B7YA53"/>
<dbReference type="Gene3D" id="3.40.50.720">
    <property type="entry name" value="NAD(P)-binding Rossmann-like Domain"/>
    <property type="match status" value="1"/>
</dbReference>
<dbReference type="PANTHER" id="PTHR24322:SF736">
    <property type="entry name" value="RETINOL DEHYDROGENASE 10"/>
    <property type="match status" value="1"/>
</dbReference>
<keyword evidence="2" id="KW-0521">NADP</keyword>
<evidence type="ECO:0000313" key="5">
    <source>
        <dbReference type="EMBL" id="PGH17752.1"/>
    </source>
</evidence>
<evidence type="ECO:0000256" key="3">
    <source>
        <dbReference type="ARBA" id="ARBA00023002"/>
    </source>
</evidence>
<evidence type="ECO:0008006" key="7">
    <source>
        <dbReference type="Google" id="ProtNLM"/>
    </source>
</evidence>
<dbReference type="EMBL" id="PDNB01000008">
    <property type="protein sequence ID" value="PGH17752.1"/>
    <property type="molecule type" value="Genomic_DNA"/>
</dbReference>
<proteinExistence type="inferred from homology"/>
<organism evidence="5 6">
    <name type="scientific">Helicocarpus griseus UAMH5409</name>
    <dbReference type="NCBI Taxonomy" id="1447875"/>
    <lineage>
        <taxon>Eukaryota</taxon>
        <taxon>Fungi</taxon>
        <taxon>Dikarya</taxon>
        <taxon>Ascomycota</taxon>
        <taxon>Pezizomycotina</taxon>
        <taxon>Eurotiomycetes</taxon>
        <taxon>Eurotiomycetidae</taxon>
        <taxon>Onygenales</taxon>
        <taxon>Ajellomycetaceae</taxon>
        <taxon>Helicocarpus</taxon>
    </lineage>
</organism>
<evidence type="ECO:0000256" key="4">
    <source>
        <dbReference type="RuleBase" id="RU000363"/>
    </source>
</evidence>
<dbReference type="PRINTS" id="PR00080">
    <property type="entry name" value="SDRFAMILY"/>
</dbReference>
<reference evidence="5 6" key="1">
    <citation type="submission" date="2017-10" db="EMBL/GenBank/DDBJ databases">
        <title>Comparative genomics in systemic dimorphic fungi from Ajellomycetaceae.</title>
        <authorList>
            <person name="Munoz J.F."/>
            <person name="Mcewen J.G."/>
            <person name="Clay O.K."/>
            <person name="Cuomo C.A."/>
        </authorList>
    </citation>
    <scope>NUCLEOTIDE SEQUENCE [LARGE SCALE GENOMIC DNA]</scope>
    <source>
        <strain evidence="5 6">UAMH5409</strain>
    </source>
</reference>
<evidence type="ECO:0000256" key="1">
    <source>
        <dbReference type="ARBA" id="ARBA00006484"/>
    </source>
</evidence>